<dbReference type="InterPro" id="IPR000189">
    <property type="entry name" value="Transglyc_AS"/>
</dbReference>
<evidence type="ECO:0000313" key="7">
    <source>
        <dbReference type="Proteomes" id="UP000241444"/>
    </source>
</evidence>
<comment type="caution">
    <text evidence="6">The sequence shown here is derived from an EMBL/GenBank/DDBJ whole genome shotgun (WGS) entry which is preliminary data.</text>
</comment>
<feature type="compositionally biased region" description="Polar residues" evidence="3">
    <location>
        <begin position="248"/>
        <end position="258"/>
    </location>
</feature>
<dbReference type="PROSITE" id="PS00922">
    <property type="entry name" value="TRANSGLYCOSYLASE"/>
    <property type="match status" value="1"/>
</dbReference>
<dbReference type="PANTHER" id="PTHR37423:SF2">
    <property type="entry name" value="MEMBRANE-BOUND LYTIC MUREIN TRANSGLYCOSYLASE C"/>
    <property type="match status" value="1"/>
</dbReference>
<proteinExistence type="inferred from homology"/>
<accession>A0A2P7BA71</accession>
<dbReference type="SUPFAM" id="SSF53955">
    <property type="entry name" value="Lysozyme-like"/>
    <property type="match status" value="1"/>
</dbReference>
<comment type="similarity">
    <text evidence="2">Belongs to the virb1 family.</text>
</comment>
<dbReference type="EMBL" id="PGGO01000025">
    <property type="protein sequence ID" value="PSH63332.1"/>
    <property type="molecule type" value="Genomic_DNA"/>
</dbReference>
<evidence type="ECO:0000313" key="6">
    <source>
        <dbReference type="EMBL" id="PSH63332.1"/>
    </source>
</evidence>
<dbReference type="AlphaFoldDB" id="A0A2P7BA71"/>
<dbReference type="PANTHER" id="PTHR37423">
    <property type="entry name" value="SOLUBLE LYTIC MUREIN TRANSGLYCOSYLASE-RELATED"/>
    <property type="match status" value="1"/>
</dbReference>
<comment type="similarity">
    <text evidence="1">Belongs to the transglycosylase Slt family.</text>
</comment>
<sequence length="297" mass="31288">MKREGNMKGLVFVSSATVIWLCSAALAEPKPGFADSGPVEVTAVEKQPDDRITQRVIEASTLEASTAPRRRTDGFKPASLMGIQSDNIPSQPSKSASQHCIDNEFNIRAVKGMIEAEAARQGADAKLALAIADQESGFGASVNSNAGARGIMQLMPATAAQYGVTDICDAAQNIRGGIAFLKDLDVTFGGNIMLMVAAYNSGEDRVLKSGGIPSISETVNYTARVTNAYYGFNNTLKGGKRTKSNAVAGNTEQQSSGVNELPVQTVGDGSPIPINQPESRTEGGRQQWIGGSVLYVQ</sequence>
<dbReference type="Pfam" id="PF01464">
    <property type="entry name" value="SLT"/>
    <property type="match status" value="1"/>
</dbReference>
<feature type="signal peptide" evidence="4">
    <location>
        <begin position="1"/>
        <end position="27"/>
    </location>
</feature>
<name>A0A2P7BA71_9HYPH</name>
<feature type="domain" description="Transglycosylase SLT" evidence="5">
    <location>
        <begin position="113"/>
        <end position="210"/>
    </location>
</feature>
<evidence type="ECO:0000256" key="3">
    <source>
        <dbReference type="SAM" id="MobiDB-lite"/>
    </source>
</evidence>
<dbReference type="InterPro" id="IPR023346">
    <property type="entry name" value="Lysozyme-like_dom_sf"/>
</dbReference>
<feature type="region of interest" description="Disordered" evidence="3">
    <location>
        <begin position="248"/>
        <end position="284"/>
    </location>
</feature>
<dbReference type="GO" id="GO:0016020">
    <property type="term" value="C:membrane"/>
    <property type="evidence" value="ECO:0007669"/>
    <property type="project" value="InterPro"/>
</dbReference>
<evidence type="ECO:0000256" key="4">
    <source>
        <dbReference type="SAM" id="SignalP"/>
    </source>
</evidence>
<evidence type="ECO:0000259" key="5">
    <source>
        <dbReference type="Pfam" id="PF01464"/>
    </source>
</evidence>
<dbReference type="GO" id="GO:0008933">
    <property type="term" value="F:peptidoglycan lytic transglycosylase activity"/>
    <property type="evidence" value="ECO:0007669"/>
    <property type="project" value="InterPro"/>
</dbReference>
<keyword evidence="7" id="KW-1185">Reference proteome</keyword>
<gene>
    <name evidence="6" type="ORF">CU102_24005</name>
</gene>
<dbReference type="OrthoDB" id="9801695at2"/>
<evidence type="ECO:0000256" key="2">
    <source>
        <dbReference type="ARBA" id="ARBA00009387"/>
    </source>
</evidence>
<dbReference type="InterPro" id="IPR008258">
    <property type="entry name" value="Transglycosylase_SLT_dom_1"/>
</dbReference>
<evidence type="ECO:0000256" key="1">
    <source>
        <dbReference type="ARBA" id="ARBA00007734"/>
    </source>
</evidence>
<organism evidence="6 7">
    <name type="scientific">Phyllobacterium brassicacearum</name>
    <dbReference type="NCBI Taxonomy" id="314235"/>
    <lineage>
        <taxon>Bacteria</taxon>
        <taxon>Pseudomonadati</taxon>
        <taxon>Pseudomonadota</taxon>
        <taxon>Alphaproteobacteria</taxon>
        <taxon>Hyphomicrobiales</taxon>
        <taxon>Phyllobacteriaceae</taxon>
        <taxon>Phyllobacterium</taxon>
    </lineage>
</organism>
<protein>
    <recommendedName>
        <fullName evidence="5">Transglycosylase SLT domain-containing protein</fullName>
    </recommendedName>
</protein>
<feature type="chain" id="PRO_5015202037" description="Transglycosylase SLT domain-containing protein" evidence="4">
    <location>
        <begin position="28"/>
        <end position="297"/>
    </location>
</feature>
<dbReference type="Gene3D" id="1.10.530.10">
    <property type="match status" value="1"/>
</dbReference>
<dbReference type="GO" id="GO:0000270">
    <property type="term" value="P:peptidoglycan metabolic process"/>
    <property type="evidence" value="ECO:0007669"/>
    <property type="project" value="InterPro"/>
</dbReference>
<dbReference type="Proteomes" id="UP000241444">
    <property type="component" value="Unassembled WGS sequence"/>
</dbReference>
<reference evidence="7" key="1">
    <citation type="submission" date="2017-11" db="EMBL/GenBank/DDBJ databases">
        <authorList>
            <person name="Kuznetsova I."/>
            <person name="Sazanova A."/>
            <person name="Chirak E."/>
            <person name="Safronova V."/>
            <person name="Willems A."/>
        </authorList>
    </citation>
    <scope>NUCLEOTIDE SEQUENCE [LARGE SCALE GENOMIC DNA]</scope>
    <source>
        <strain evidence="7">STM 196</strain>
    </source>
</reference>
<keyword evidence="4" id="KW-0732">Signal</keyword>
<dbReference type="CDD" id="cd00254">
    <property type="entry name" value="LT-like"/>
    <property type="match status" value="1"/>
</dbReference>